<organism evidence="2 3">
    <name type="scientific">Hyphobacterium marinum</name>
    <dbReference type="NCBI Taxonomy" id="3116574"/>
    <lineage>
        <taxon>Bacteria</taxon>
        <taxon>Pseudomonadati</taxon>
        <taxon>Pseudomonadota</taxon>
        <taxon>Alphaproteobacteria</taxon>
        <taxon>Maricaulales</taxon>
        <taxon>Maricaulaceae</taxon>
        <taxon>Hyphobacterium</taxon>
    </lineage>
</organism>
<proteinExistence type="predicted"/>
<sequence>MQVLDKAPQGWPCLVLNADYQPLSYWPLSTWPWQEAIKNVFLDRVDIVSNYAETVHSPSIEMQLPSVVALREYVAQNRAPAFTRYNVWLRDGFRCVYCGADRVDNLTFDHVIPRSRGGGTSWENIVAACSPCNLKKGGRTPREAGMTAVRPPARPTMHQLQAQGRRFPPKYLHQSWMDYLYWDVELDA</sequence>
<dbReference type="PANTHER" id="PTHR33877:SF2">
    <property type="entry name" value="OS07G0170200 PROTEIN"/>
    <property type="match status" value="1"/>
</dbReference>
<dbReference type="EMBL" id="JAZDRO010000002">
    <property type="protein sequence ID" value="MEE2566312.1"/>
    <property type="molecule type" value="Genomic_DNA"/>
</dbReference>
<dbReference type="PANTHER" id="PTHR33877">
    <property type="entry name" value="SLL1193 PROTEIN"/>
    <property type="match status" value="1"/>
</dbReference>
<dbReference type="InterPro" id="IPR029471">
    <property type="entry name" value="HNH_5"/>
</dbReference>
<accession>A0ABU7LYG4</accession>
<name>A0ABU7LYG4_9PROT</name>
<evidence type="ECO:0000313" key="2">
    <source>
        <dbReference type="EMBL" id="MEE2566312.1"/>
    </source>
</evidence>
<comment type="caution">
    <text evidence="2">The sequence shown here is derived from an EMBL/GenBank/DDBJ whole genome shotgun (WGS) entry which is preliminary data.</text>
</comment>
<evidence type="ECO:0000313" key="3">
    <source>
        <dbReference type="Proteomes" id="UP001310692"/>
    </source>
</evidence>
<feature type="domain" description="HNH nuclease" evidence="1">
    <location>
        <begin position="82"/>
        <end position="134"/>
    </location>
</feature>
<keyword evidence="2" id="KW-0540">Nuclease</keyword>
<dbReference type="RefSeq" id="WP_330195852.1">
    <property type="nucleotide sequence ID" value="NZ_JAZDRO010000002.1"/>
</dbReference>
<dbReference type="GO" id="GO:0004519">
    <property type="term" value="F:endonuclease activity"/>
    <property type="evidence" value="ECO:0007669"/>
    <property type="project" value="UniProtKB-KW"/>
</dbReference>
<gene>
    <name evidence="2" type="ORF">V0U35_06430</name>
</gene>
<evidence type="ECO:0000259" key="1">
    <source>
        <dbReference type="SMART" id="SM00507"/>
    </source>
</evidence>
<dbReference type="Pfam" id="PF14279">
    <property type="entry name" value="HNH_5"/>
    <property type="match status" value="1"/>
</dbReference>
<keyword evidence="3" id="KW-1185">Reference proteome</keyword>
<keyword evidence="2" id="KW-0255">Endonuclease</keyword>
<dbReference type="SMART" id="SM00507">
    <property type="entry name" value="HNHc"/>
    <property type="match status" value="1"/>
</dbReference>
<keyword evidence="2" id="KW-0378">Hydrolase</keyword>
<dbReference type="Proteomes" id="UP001310692">
    <property type="component" value="Unassembled WGS sequence"/>
</dbReference>
<reference evidence="2 3" key="1">
    <citation type="submission" date="2024-01" db="EMBL/GenBank/DDBJ databases">
        <title>Hyphobacterium bacterium isolated from marine sediment.</title>
        <authorList>
            <person name="Zhao S."/>
        </authorList>
    </citation>
    <scope>NUCLEOTIDE SEQUENCE [LARGE SCALE GENOMIC DNA]</scope>
    <source>
        <strain evidence="2 3">Y60-23</strain>
    </source>
</reference>
<dbReference type="InterPro" id="IPR052892">
    <property type="entry name" value="NA-targeting_endonuclease"/>
</dbReference>
<dbReference type="InterPro" id="IPR003615">
    <property type="entry name" value="HNH_nuc"/>
</dbReference>
<dbReference type="CDD" id="cd00085">
    <property type="entry name" value="HNHc"/>
    <property type="match status" value="1"/>
</dbReference>
<dbReference type="Gene3D" id="1.10.30.50">
    <property type="match status" value="1"/>
</dbReference>
<protein>
    <submittedName>
        <fullName evidence="2">HNH endonuclease</fullName>
    </submittedName>
</protein>